<dbReference type="Proteomes" id="UP001177023">
    <property type="component" value="Unassembled WGS sequence"/>
</dbReference>
<feature type="compositionally biased region" description="Polar residues" evidence="1">
    <location>
        <begin position="90"/>
        <end position="100"/>
    </location>
</feature>
<feature type="region of interest" description="Disordered" evidence="1">
    <location>
        <begin position="63"/>
        <end position="164"/>
    </location>
</feature>
<dbReference type="EMBL" id="CATQJA010002655">
    <property type="protein sequence ID" value="CAJ0579218.1"/>
    <property type="molecule type" value="Genomic_DNA"/>
</dbReference>
<dbReference type="Gene3D" id="3.30.160.60">
    <property type="entry name" value="Classic Zinc Finger"/>
    <property type="match status" value="1"/>
</dbReference>
<feature type="compositionally biased region" description="Acidic residues" evidence="1">
    <location>
        <begin position="494"/>
        <end position="506"/>
    </location>
</feature>
<feature type="non-terminal residue" evidence="2">
    <location>
        <position position="1"/>
    </location>
</feature>
<evidence type="ECO:0000256" key="1">
    <source>
        <dbReference type="SAM" id="MobiDB-lite"/>
    </source>
</evidence>
<feature type="region of interest" description="Disordered" evidence="1">
    <location>
        <begin position="1"/>
        <end position="37"/>
    </location>
</feature>
<organism evidence="2 3">
    <name type="scientific">Mesorhabditis spiculigera</name>
    <dbReference type="NCBI Taxonomy" id="96644"/>
    <lineage>
        <taxon>Eukaryota</taxon>
        <taxon>Metazoa</taxon>
        <taxon>Ecdysozoa</taxon>
        <taxon>Nematoda</taxon>
        <taxon>Chromadorea</taxon>
        <taxon>Rhabditida</taxon>
        <taxon>Rhabditina</taxon>
        <taxon>Rhabditomorpha</taxon>
        <taxon>Rhabditoidea</taxon>
        <taxon>Rhabditidae</taxon>
        <taxon>Mesorhabditinae</taxon>
        <taxon>Mesorhabditis</taxon>
    </lineage>
</organism>
<feature type="compositionally biased region" description="Basic and acidic residues" evidence="1">
    <location>
        <begin position="17"/>
        <end position="26"/>
    </location>
</feature>
<feature type="compositionally biased region" description="Polar residues" evidence="1">
    <location>
        <begin position="614"/>
        <end position="626"/>
    </location>
</feature>
<feature type="region of interest" description="Disordered" evidence="1">
    <location>
        <begin position="601"/>
        <end position="626"/>
    </location>
</feature>
<proteinExistence type="predicted"/>
<evidence type="ECO:0008006" key="4">
    <source>
        <dbReference type="Google" id="ProtNLM"/>
    </source>
</evidence>
<dbReference type="InterPro" id="IPR036236">
    <property type="entry name" value="Znf_C2H2_sf"/>
</dbReference>
<name>A0AA36D3R5_9BILA</name>
<dbReference type="SUPFAM" id="SSF57667">
    <property type="entry name" value="beta-beta-alpha zinc fingers"/>
    <property type="match status" value="1"/>
</dbReference>
<feature type="region of interest" description="Disordered" evidence="1">
    <location>
        <begin position="433"/>
        <end position="452"/>
    </location>
</feature>
<reference evidence="2" key="1">
    <citation type="submission" date="2023-06" db="EMBL/GenBank/DDBJ databases">
        <authorList>
            <person name="Delattre M."/>
        </authorList>
    </citation>
    <scope>NUCLEOTIDE SEQUENCE</scope>
    <source>
        <strain evidence="2">AF72</strain>
    </source>
</reference>
<dbReference type="AlphaFoldDB" id="A0AA36D3R5"/>
<sequence length="626" mass="71072">MEPNDDTKNNNPCHQAAEIKDKEDTPKVSPVQTAEEEDVDLEWFYDMANIFPWIRYWKYKGEEPVDSDDEEAQRKPDKKEQKAAGASDPKPSTSKSSETNGRARKRQPAPESDGSDLETPPRRSRKRAETPDWEMPTKSKKARNSNGSEGERRPRGRPRKKVPIWPVDEPVSHCQDEQHDMLELFTRDHHCETCGVDLKVRASETGQRLVNHAITHIDGDHHDGEQYEFNGRLVTMRDPMFSREVKRVAAASFPAYKEDCADYVNEKRKQPIEEHQAGNENQDKPPHENDQEMSAVVKNECQTCMKKLAVQPQASLNTINLIKHSMAHLDYRPFKCPHCPSLNRLKEEVTRHVRAHHFARRHIAVVDFRTETYFADLTATVMANFPLQADELIDRITADKEELFSNGTLERDETKLLLTVASDKDVLGLAAGRPRRTRIPPPRFASATSASTSATKTFLETACDDQGPPEIMTGRPSRIRKPPPRLGFDHNMPMDDDDNNESDYEEVCIAKKTQPRPGQRRPKNVATLPSNQVKYRPRVPPPRPFANRRLTPPSEIDPLALLAIISELFKADVPAGTYEAAAAGGLYKDFYPRLHRSSARFEQPADDGDKFDAVNNNLNPFSLPEN</sequence>
<gene>
    <name evidence="2" type="ORF">MSPICULIGERA_LOCUS17448</name>
</gene>
<comment type="caution">
    <text evidence="2">The sequence shown here is derived from an EMBL/GenBank/DDBJ whole genome shotgun (WGS) entry which is preliminary data.</text>
</comment>
<protein>
    <recommendedName>
        <fullName evidence="4">C2H2-type domain-containing protein</fullName>
    </recommendedName>
</protein>
<feature type="compositionally biased region" description="Basic and acidic residues" evidence="1">
    <location>
        <begin position="72"/>
        <end position="82"/>
    </location>
</feature>
<feature type="region of interest" description="Disordered" evidence="1">
    <location>
        <begin position="462"/>
        <end position="551"/>
    </location>
</feature>
<keyword evidence="3" id="KW-1185">Reference proteome</keyword>
<evidence type="ECO:0000313" key="2">
    <source>
        <dbReference type="EMBL" id="CAJ0579218.1"/>
    </source>
</evidence>
<evidence type="ECO:0000313" key="3">
    <source>
        <dbReference type="Proteomes" id="UP001177023"/>
    </source>
</evidence>
<accession>A0AA36D3R5</accession>